<sequence length="79" mass="8015">MKFSLTLALTALLGLAAASPQRGGSKQQQKADKQALRDLAGTDVDPNLENGTILLDNGQGRCVAVSGKAVCSDSSGATL</sequence>
<protein>
    <submittedName>
        <fullName evidence="1">Uncharacterized protein</fullName>
    </submittedName>
</protein>
<keyword evidence="2" id="KW-1185">Reference proteome</keyword>
<accession>A0ACC3YFK2</accession>
<gene>
    <name evidence="1" type="ORF">CTRU02_214739</name>
</gene>
<proteinExistence type="predicted"/>
<comment type="caution">
    <text evidence="1">The sequence shown here is derived from an EMBL/GenBank/DDBJ whole genome shotgun (WGS) entry which is preliminary data.</text>
</comment>
<reference evidence="1 2" key="1">
    <citation type="journal article" date="2020" name="Phytopathology">
        <title>Genome Sequence Resources of Colletotrichum truncatum, C. plurivorum, C. musicola, and C. sojae: Four Species Pathogenic to Soybean (Glycine max).</title>
        <authorList>
            <person name="Rogerio F."/>
            <person name="Boufleur T.R."/>
            <person name="Ciampi-Guillardi M."/>
            <person name="Sukno S.A."/>
            <person name="Thon M.R."/>
            <person name="Massola Junior N.S."/>
            <person name="Baroncelli R."/>
        </authorList>
    </citation>
    <scope>NUCLEOTIDE SEQUENCE [LARGE SCALE GENOMIC DNA]</scope>
    <source>
        <strain evidence="1 2">CMES1059</strain>
    </source>
</reference>
<evidence type="ECO:0000313" key="1">
    <source>
        <dbReference type="EMBL" id="KAL0930664.1"/>
    </source>
</evidence>
<evidence type="ECO:0000313" key="2">
    <source>
        <dbReference type="Proteomes" id="UP000805649"/>
    </source>
</evidence>
<dbReference type="Proteomes" id="UP000805649">
    <property type="component" value="Unassembled WGS sequence"/>
</dbReference>
<dbReference type="EMBL" id="VUJX02000011">
    <property type="protein sequence ID" value="KAL0930664.1"/>
    <property type="molecule type" value="Genomic_DNA"/>
</dbReference>
<organism evidence="1 2">
    <name type="scientific">Colletotrichum truncatum</name>
    <name type="common">Anthracnose fungus</name>
    <name type="synonym">Colletotrichum capsici</name>
    <dbReference type="NCBI Taxonomy" id="5467"/>
    <lineage>
        <taxon>Eukaryota</taxon>
        <taxon>Fungi</taxon>
        <taxon>Dikarya</taxon>
        <taxon>Ascomycota</taxon>
        <taxon>Pezizomycotina</taxon>
        <taxon>Sordariomycetes</taxon>
        <taxon>Hypocreomycetidae</taxon>
        <taxon>Glomerellales</taxon>
        <taxon>Glomerellaceae</taxon>
        <taxon>Colletotrichum</taxon>
        <taxon>Colletotrichum truncatum species complex</taxon>
    </lineage>
</organism>
<name>A0ACC3YFK2_COLTU</name>